<keyword evidence="4" id="KW-0479">Metal-binding</keyword>
<evidence type="ECO:0000256" key="11">
    <source>
        <dbReference type="ARBA" id="ARBA00023242"/>
    </source>
</evidence>
<dbReference type="SMART" id="SM00401">
    <property type="entry name" value="ZnF_GATA"/>
    <property type="match status" value="1"/>
</dbReference>
<dbReference type="PROSITE" id="PS51320">
    <property type="entry name" value="TIFY"/>
    <property type="match status" value="1"/>
</dbReference>
<proteinExistence type="inferred from homology"/>
<evidence type="ECO:0000256" key="7">
    <source>
        <dbReference type="ARBA" id="ARBA00023015"/>
    </source>
</evidence>
<evidence type="ECO:0000256" key="4">
    <source>
        <dbReference type="ARBA" id="ARBA00022723"/>
    </source>
</evidence>
<evidence type="ECO:0000256" key="9">
    <source>
        <dbReference type="ARBA" id="ARBA00023159"/>
    </source>
</evidence>
<dbReference type="EMBL" id="JABTTQ020000013">
    <property type="protein sequence ID" value="KAK6143668.1"/>
    <property type="molecule type" value="Genomic_DNA"/>
</dbReference>
<dbReference type="PANTHER" id="PTHR46125:SF15">
    <property type="entry name" value="GATA TRANSCRIPTION FACTOR 19-LIKE ISOFORM X1"/>
    <property type="match status" value="1"/>
</dbReference>
<keyword evidence="8" id="KW-0238">DNA-binding</keyword>
<keyword evidence="7" id="KW-0805">Transcription regulation</keyword>
<evidence type="ECO:0000256" key="12">
    <source>
        <dbReference type="PROSITE-ProRule" id="PRU00357"/>
    </source>
</evidence>
<evidence type="ECO:0000256" key="3">
    <source>
        <dbReference type="ARBA" id="ARBA00007722"/>
    </source>
</evidence>
<keyword evidence="5" id="KW-0863">Zinc-finger</keyword>
<evidence type="ECO:0000256" key="6">
    <source>
        <dbReference type="ARBA" id="ARBA00022833"/>
    </source>
</evidence>
<protein>
    <recommendedName>
        <fullName evidence="17">GATA transcription factor</fullName>
    </recommendedName>
</protein>
<keyword evidence="6" id="KW-0862">Zinc</keyword>
<evidence type="ECO:0000256" key="8">
    <source>
        <dbReference type="ARBA" id="ARBA00023125"/>
    </source>
</evidence>
<dbReference type="InterPro" id="IPR000679">
    <property type="entry name" value="Znf_GATA"/>
</dbReference>
<comment type="caution">
    <text evidence="15">The sequence shown here is derived from an EMBL/GenBank/DDBJ whole genome shotgun (WGS) entry which is preliminary data.</text>
</comment>
<dbReference type="PROSITE" id="PS00344">
    <property type="entry name" value="GATA_ZN_FINGER_1"/>
    <property type="match status" value="1"/>
</dbReference>
<evidence type="ECO:0000313" key="15">
    <source>
        <dbReference type="EMBL" id="KAK6143668.1"/>
    </source>
</evidence>
<keyword evidence="16" id="KW-1185">Reference proteome</keyword>
<gene>
    <name evidence="15" type="ORF">DH2020_024016</name>
</gene>
<evidence type="ECO:0000256" key="10">
    <source>
        <dbReference type="ARBA" id="ARBA00023163"/>
    </source>
</evidence>
<sequence length="477" mass="52680">MPWLSVWLAKPGGNNSELSTPCGFLKIQRKEKEKGSNPVALCNLLDSYVVSRSSARLVGPCIVFGFAEDRSLPRNFLVIRRLVALGFQGGLFWVVNVMEWETMIVIHAYDFIQIPIDSQSQSKGQRVLKFFLSFRLLHAGNMDAAVKGRPFEYVSVPIKVHENGGGFDADDISGGGGGGGGDETMSSAEEMSVPMAIPLSSQSRTSELTISFEGEVYVFPAVTPEKVQAVLLLLGGQETPNSIPSSEFLLQLNDKRFREKRKERCFEKKIRYTCRKEVAQRMHRKNGQFASVKDICKVSEDNWGSGNSTPHQEPVLHRCQHCGVSETLTPAMRRGPAGPRTLCNACGLMWANKETLEVKPAATEPDNSYHDENEKTADQTQLALVESGNPLVRTEQVFRLLLIAHDSNSPLQSNFSCFTFQDLIEITEGMADDSSIGIENSSGNLGEQETLDELANVPGSEFEIPANFDEQVAMNHI</sequence>
<dbReference type="Proteomes" id="UP001318860">
    <property type="component" value="Unassembled WGS sequence"/>
</dbReference>
<dbReference type="Gene3D" id="3.30.50.10">
    <property type="entry name" value="Erythroid Transcription Factor GATA-1, subunit A"/>
    <property type="match status" value="1"/>
</dbReference>
<evidence type="ECO:0000313" key="16">
    <source>
        <dbReference type="Proteomes" id="UP001318860"/>
    </source>
</evidence>
<evidence type="ECO:0000259" key="13">
    <source>
        <dbReference type="PROSITE" id="PS51017"/>
    </source>
</evidence>
<dbReference type="SMART" id="SM00979">
    <property type="entry name" value="TIFY"/>
    <property type="match status" value="1"/>
</dbReference>
<organism evidence="15 16">
    <name type="scientific">Rehmannia glutinosa</name>
    <name type="common">Chinese foxglove</name>
    <dbReference type="NCBI Taxonomy" id="99300"/>
    <lineage>
        <taxon>Eukaryota</taxon>
        <taxon>Viridiplantae</taxon>
        <taxon>Streptophyta</taxon>
        <taxon>Embryophyta</taxon>
        <taxon>Tracheophyta</taxon>
        <taxon>Spermatophyta</taxon>
        <taxon>Magnoliopsida</taxon>
        <taxon>eudicotyledons</taxon>
        <taxon>Gunneridae</taxon>
        <taxon>Pentapetalae</taxon>
        <taxon>asterids</taxon>
        <taxon>lamiids</taxon>
        <taxon>Lamiales</taxon>
        <taxon>Orobanchaceae</taxon>
        <taxon>Rehmannieae</taxon>
        <taxon>Rehmannia</taxon>
    </lineage>
</organism>
<dbReference type="Pfam" id="PF06200">
    <property type="entry name" value="tify"/>
    <property type="match status" value="1"/>
</dbReference>
<evidence type="ECO:0000256" key="1">
    <source>
        <dbReference type="ARBA" id="ARBA00002206"/>
    </source>
</evidence>
<dbReference type="PROSITE" id="PS51017">
    <property type="entry name" value="CCT"/>
    <property type="match status" value="1"/>
</dbReference>
<comment type="subcellular location">
    <subcellularLocation>
        <location evidence="2 12">Nucleus</location>
    </subcellularLocation>
</comment>
<keyword evidence="9" id="KW-0010">Activator</keyword>
<comment type="similarity">
    <text evidence="3">Belongs to the type IV zinc-finger family. Class C subfamily.</text>
</comment>
<dbReference type="InterPro" id="IPR045280">
    <property type="entry name" value="TIFY-like"/>
</dbReference>
<dbReference type="SUPFAM" id="SSF57716">
    <property type="entry name" value="Glucocorticoid receptor-like (DNA-binding domain)"/>
    <property type="match status" value="1"/>
</dbReference>
<comment type="function">
    <text evidence="1">Transcriptional activator that specifically binds 5'-GATA-3' or 5'-GAT-3' motifs within gene promoters.</text>
</comment>
<feature type="domain" description="Tify" evidence="14">
    <location>
        <begin position="201"/>
        <end position="236"/>
    </location>
</feature>
<evidence type="ECO:0008006" key="17">
    <source>
        <dbReference type="Google" id="ProtNLM"/>
    </source>
</evidence>
<keyword evidence="10" id="KW-0804">Transcription</keyword>
<dbReference type="InterPro" id="IPR010402">
    <property type="entry name" value="CCT_domain"/>
</dbReference>
<evidence type="ECO:0000259" key="14">
    <source>
        <dbReference type="PROSITE" id="PS51320"/>
    </source>
</evidence>
<dbReference type="InterPro" id="IPR010399">
    <property type="entry name" value="Tify_dom"/>
</dbReference>
<name>A0ABR0W8C1_REHGL</name>
<keyword evidence="11 12" id="KW-0539">Nucleus</keyword>
<reference evidence="15 16" key="1">
    <citation type="journal article" date="2021" name="Comput. Struct. Biotechnol. J.">
        <title>De novo genome assembly of the potent medicinal plant Rehmannia glutinosa using nanopore technology.</title>
        <authorList>
            <person name="Ma L."/>
            <person name="Dong C."/>
            <person name="Song C."/>
            <person name="Wang X."/>
            <person name="Zheng X."/>
            <person name="Niu Y."/>
            <person name="Chen S."/>
            <person name="Feng W."/>
        </authorList>
    </citation>
    <scope>NUCLEOTIDE SEQUENCE [LARGE SCALE GENOMIC DNA]</scope>
    <source>
        <strain evidence="15">DH-2019</strain>
    </source>
</reference>
<evidence type="ECO:0000256" key="2">
    <source>
        <dbReference type="ARBA" id="ARBA00004123"/>
    </source>
</evidence>
<dbReference type="PANTHER" id="PTHR46125">
    <property type="entry name" value="GATA TRANSCRIPTION FACTOR 28"/>
    <property type="match status" value="1"/>
</dbReference>
<evidence type="ECO:0000256" key="5">
    <source>
        <dbReference type="ARBA" id="ARBA00022771"/>
    </source>
</evidence>
<accession>A0ABR0W8C1</accession>
<dbReference type="Pfam" id="PF00320">
    <property type="entry name" value="GATA"/>
    <property type="match status" value="1"/>
</dbReference>
<dbReference type="CDD" id="cd00202">
    <property type="entry name" value="ZnF_GATA"/>
    <property type="match status" value="1"/>
</dbReference>
<dbReference type="InterPro" id="IPR013088">
    <property type="entry name" value="Znf_NHR/GATA"/>
</dbReference>
<feature type="domain" description="CCT" evidence="13">
    <location>
        <begin position="250"/>
        <end position="292"/>
    </location>
</feature>
<dbReference type="Pfam" id="PF06203">
    <property type="entry name" value="CCT"/>
    <property type="match status" value="1"/>
</dbReference>